<dbReference type="PANTHER" id="PTHR11559">
    <property type="entry name" value="CARBOXYLESTERASE"/>
    <property type="match status" value="1"/>
</dbReference>
<dbReference type="InterPro" id="IPR019826">
    <property type="entry name" value="Carboxylesterase_B_AS"/>
</dbReference>
<comment type="similarity">
    <text evidence="1 3">Belongs to the type-B carboxylesterase/lipase family.</text>
</comment>
<name>A0A8H6XJ12_9AGAR</name>
<dbReference type="OrthoDB" id="408631at2759"/>
<dbReference type="PROSITE" id="PS00122">
    <property type="entry name" value="CARBOXYLESTERASE_B_1"/>
    <property type="match status" value="1"/>
</dbReference>
<reference evidence="5" key="1">
    <citation type="submission" date="2020-05" db="EMBL/GenBank/DDBJ databases">
        <title>Mycena genomes resolve the evolution of fungal bioluminescence.</title>
        <authorList>
            <person name="Tsai I.J."/>
        </authorList>
    </citation>
    <scope>NUCLEOTIDE SEQUENCE</scope>
    <source>
        <strain evidence="5">CCC161011</strain>
    </source>
</reference>
<feature type="chain" id="PRO_5034356735" description="Carboxylic ester hydrolase" evidence="3">
    <location>
        <begin position="25"/>
        <end position="554"/>
    </location>
</feature>
<dbReference type="EMBL" id="JACAZI010000017">
    <property type="protein sequence ID" value="KAF7342113.1"/>
    <property type="molecule type" value="Genomic_DNA"/>
</dbReference>
<organism evidence="5 6">
    <name type="scientific">Mycena venus</name>
    <dbReference type="NCBI Taxonomy" id="2733690"/>
    <lineage>
        <taxon>Eukaryota</taxon>
        <taxon>Fungi</taxon>
        <taxon>Dikarya</taxon>
        <taxon>Basidiomycota</taxon>
        <taxon>Agaricomycotina</taxon>
        <taxon>Agaricomycetes</taxon>
        <taxon>Agaricomycetidae</taxon>
        <taxon>Agaricales</taxon>
        <taxon>Marasmiineae</taxon>
        <taxon>Mycenaceae</taxon>
        <taxon>Mycena</taxon>
    </lineage>
</organism>
<proteinExistence type="inferred from homology"/>
<dbReference type="InterPro" id="IPR002018">
    <property type="entry name" value="CarbesteraseB"/>
</dbReference>
<keyword evidence="6" id="KW-1185">Reference proteome</keyword>
<dbReference type="EC" id="3.1.1.-" evidence="3"/>
<feature type="signal peptide" evidence="3">
    <location>
        <begin position="1"/>
        <end position="24"/>
    </location>
</feature>
<dbReference type="SUPFAM" id="SSF53474">
    <property type="entry name" value="alpha/beta-Hydrolases"/>
    <property type="match status" value="1"/>
</dbReference>
<dbReference type="InterPro" id="IPR019819">
    <property type="entry name" value="Carboxylesterase_B_CS"/>
</dbReference>
<dbReference type="InterPro" id="IPR029058">
    <property type="entry name" value="AB_hydrolase_fold"/>
</dbReference>
<evidence type="ECO:0000259" key="4">
    <source>
        <dbReference type="Pfam" id="PF00135"/>
    </source>
</evidence>
<gene>
    <name evidence="5" type="ORF">MVEN_01798900</name>
</gene>
<dbReference type="Proteomes" id="UP000620124">
    <property type="component" value="Unassembled WGS sequence"/>
</dbReference>
<dbReference type="InterPro" id="IPR050309">
    <property type="entry name" value="Type-B_Carboxylest/Lipase"/>
</dbReference>
<dbReference type="PROSITE" id="PS00941">
    <property type="entry name" value="CARBOXYLESTERASE_B_2"/>
    <property type="match status" value="1"/>
</dbReference>
<evidence type="ECO:0000313" key="5">
    <source>
        <dbReference type="EMBL" id="KAF7342113.1"/>
    </source>
</evidence>
<evidence type="ECO:0000313" key="6">
    <source>
        <dbReference type="Proteomes" id="UP000620124"/>
    </source>
</evidence>
<evidence type="ECO:0000256" key="1">
    <source>
        <dbReference type="ARBA" id="ARBA00005964"/>
    </source>
</evidence>
<dbReference type="GO" id="GO:0016787">
    <property type="term" value="F:hydrolase activity"/>
    <property type="evidence" value="ECO:0007669"/>
    <property type="project" value="UniProtKB-KW"/>
</dbReference>
<keyword evidence="3" id="KW-0732">Signal</keyword>
<accession>A0A8H6XJ12</accession>
<comment type="caution">
    <text evidence="5">The sequence shown here is derived from an EMBL/GenBank/DDBJ whole genome shotgun (WGS) entry which is preliminary data.</text>
</comment>
<protein>
    <recommendedName>
        <fullName evidence="3">Carboxylic ester hydrolase</fullName>
        <ecNumber evidence="3">3.1.1.-</ecNumber>
    </recommendedName>
</protein>
<dbReference type="AlphaFoldDB" id="A0A8H6XJ12"/>
<evidence type="ECO:0000256" key="2">
    <source>
        <dbReference type="ARBA" id="ARBA00022801"/>
    </source>
</evidence>
<evidence type="ECO:0000256" key="3">
    <source>
        <dbReference type="RuleBase" id="RU361235"/>
    </source>
</evidence>
<feature type="domain" description="Carboxylesterase type B" evidence="4">
    <location>
        <begin position="30"/>
        <end position="543"/>
    </location>
</feature>
<sequence>MQSTLTHFLRFVLWTLVSVASSSAPQIQLGQTTIIGSTTPGGEFFGGIPYAEAPIGDLRFARPVPKFSLGNLSTFDATQFGESCPQPPSPFTPVDLPLSEDCLTLNVFRPADLADNASVPVMAYIFGGSFFTGTAVTFNASALVSRSITRGTPIIYVSFNYRLGPLGFPQGPQAASQGLLNLGLRDQILALEWIQENIATFGGDPDKVTVFGQSAGSVSISLLYLNQEFSNVARAAIFESGQAGTTGIFDANKSLDQWNIFVNNTPTCAGPGNSADEFACLRAATTDELMAAANAGLAATVGEFPFFPVLDGPDGIIPELPSVRLPSPAVMPKVPFMSGSTLDDGTLFVAASAAINTSAQIVDQLNTSFYPCASASALQNAIGTLLELYPDVPALGCPFNTGNDTFGISPVFKQAAALIGDVVIQAPRRFWSQMASAKGTKVYSYIFTDPQPENPPFLGVAHLSELAYVYGDITVAANGTGPGTLSEIMQDYWLSFATSLDPNDGMGAPRPQWEAYGSNQHVMQLNSTNTEMIPDDFRQRQMAFINNNSALFCQ</sequence>
<keyword evidence="2 3" id="KW-0378">Hydrolase</keyword>
<dbReference type="Pfam" id="PF00135">
    <property type="entry name" value="COesterase"/>
    <property type="match status" value="1"/>
</dbReference>
<dbReference type="Gene3D" id="3.40.50.1820">
    <property type="entry name" value="alpha/beta hydrolase"/>
    <property type="match status" value="1"/>
</dbReference>